<gene>
    <name evidence="2" type="ORF">RM543_18640</name>
</gene>
<protein>
    <recommendedName>
        <fullName evidence="4">Dynamin</fullName>
    </recommendedName>
</protein>
<accession>A0ABU3DLT1</accession>
<proteinExistence type="predicted"/>
<sequence length="96" mass="9117">MAFILGAVVVAVLVLAWLFLGADPSPETGTAGVGDETNITIDSDTGADAGATSDAPVVDEPAAGAPVADAPAGDAPAAGGADSEAEADVELDVAPN</sequence>
<evidence type="ECO:0008006" key="4">
    <source>
        <dbReference type="Google" id="ProtNLM"/>
    </source>
</evidence>
<name>A0ABU3DLT1_9RHOB</name>
<organism evidence="2 3">
    <name type="scientific">Tropicimonas omnivorans</name>
    <dbReference type="NCBI Taxonomy" id="3075590"/>
    <lineage>
        <taxon>Bacteria</taxon>
        <taxon>Pseudomonadati</taxon>
        <taxon>Pseudomonadota</taxon>
        <taxon>Alphaproteobacteria</taxon>
        <taxon>Rhodobacterales</taxon>
        <taxon>Roseobacteraceae</taxon>
        <taxon>Tropicimonas</taxon>
    </lineage>
</organism>
<evidence type="ECO:0000256" key="1">
    <source>
        <dbReference type="SAM" id="MobiDB-lite"/>
    </source>
</evidence>
<evidence type="ECO:0000313" key="3">
    <source>
        <dbReference type="Proteomes" id="UP001265259"/>
    </source>
</evidence>
<feature type="compositionally biased region" description="Low complexity" evidence="1">
    <location>
        <begin position="42"/>
        <end position="82"/>
    </location>
</feature>
<dbReference type="RefSeq" id="WP_311694403.1">
    <property type="nucleotide sequence ID" value="NZ_JAVRHL010000008.1"/>
</dbReference>
<reference evidence="2 3" key="1">
    <citation type="submission" date="2023-09" db="EMBL/GenBank/DDBJ databases">
        <authorList>
            <person name="Rey-Velasco X."/>
        </authorList>
    </citation>
    <scope>NUCLEOTIDE SEQUENCE [LARGE SCALE GENOMIC DNA]</scope>
    <source>
        <strain evidence="2 3">F158</strain>
    </source>
</reference>
<dbReference type="EMBL" id="JAVRHL010000008">
    <property type="protein sequence ID" value="MDT0684684.1"/>
    <property type="molecule type" value="Genomic_DNA"/>
</dbReference>
<comment type="caution">
    <text evidence="2">The sequence shown here is derived from an EMBL/GenBank/DDBJ whole genome shotgun (WGS) entry which is preliminary data.</text>
</comment>
<evidence type="ECO:0000313" key="2">
    <source>
        <dbReference type="EMBL" id="MDT0684684.1"/>
    </source>
</evidence>
<dbReference type="Proteomes" id="UP001265259">
    <property type="component" value="Unassembled WGS sequence"/>
</dbReference>
<feature type="region of interest" description="Disordered" evidence="1">
    <location>
        <begin position="25"/>
        <end position="96"/>
    </location>
</feature>
<feature type="compositionally biased region" description="Acidic residues" evidence="1">
    <location>
        <begin position="83"/>
        <end position="96"/>
    </location>
</feature>
<keyword evidence="3" id="KW-1185">Reference proteome</keyword>